<sequence>MSGTLRTAIGDGRAGGRPRTNDGLLDGTLEATVA</sequence>
<evidence type="ECO:0000313" key="3">
    <source>
        <dbReference type="Proteomes" id="UP001183629"/>
    </source>
</evidence>
<accession>A0AAE3ZK76</accession>
<gene>
    <name evidence="2" type="ORF">J2S44_000742</name>
</gene>
<comment type="caution">
    <text evidence="2">The sequence shown here is derived from an EMBL/GenBank/DDBJ whole genome shotgun (WGS) entry which is preliminary data.</text>
</comment>
<evidence type="ECO:0000313" key="2">
    <source>
        <dbReference type="EMBL" id="MDR7320492.1"/>
    </source>
</evidence>
<proteinExistence type="predicted"/>
<dbReference type="Proteomes" id="UP001183629">
    <property type="component" value="Unassembled WGS sequence"/>
</dbReference>
<name>A0AAE3ZK76_9ACTN</name>
<reference evidence="2 3" key="1">
    <citation type="submission" date="2023-07" db="EMBL/GenBank/DDBJ databases">
        <title>Sequencing the genomes of 1000 actinobacteria strains.</title>
        <authorList>
            <person name="Klenk H.-P."/>
        </authorList>
    </citation>
    <scope>NUCLEOTIDE SEQUENCE [LARGE SCALE GENOMIC DNA]</scope>
    <source>
        <strain evidence="2 3">DSM 44711</strain>
    </source>
</reference>
<dbReference type="AlphaFoldDB" id="A0AAE3ZK76"/>
<feature type="region of interest" description="Disordered" evidence="1">
    <location>
        <begin position="1"/>
        <end position="34"/>
    </location>
</feature>
<keyword evidence="3" id="KW-1185">Reference proteome</keyword>
<protein>
    <submittedName>
        <fullName evidence="2">Uncharacterized protein</fullName>
    </submittedName>
</protein>
<evidence type="ECO:0000256" key="1">
    <source>
        <dbReference type="SAM" id="MobiDB-lite"/>
    </source>
</evidence>
<organism evidence="2 3">
    <name type="scientific">Catenuloplanes niger</name>
    <dbReference type="NCBI Taxonomy" id="587534"/>
    <lineage>
        <taxon>Bacteria</taxon>
        <taxon>Bacillati</taxon>
        <taxon>Actinomycetota</taxon>
        <taxon>Actinomycetes</taxon>
        <taxon>Micromonosporales</taxon>
        <taxon>Micromonosporaceae</taxon>
        <taxon>Catenuloplanes</taxon>
    </lineage>
</organism>
<dbReference type="EMBL" id="JAVDYC010000001">
    <property type="protein sequence ID" value="MDR7320492.1"/>
    <property type="molecule type" value="Genomic_DNA"/>
</dbReference>